<feature type="transmembrane region" description="Helical" evidence="12">
    <location>
        <begin position="179"/>
        <end position="203"/>
    </location>
</feature>
<name>A0A142JTQ8_9BURK</name>
<dbReference type="Proteomes" id="UP000075238">
    <property type="component" value="Chromosome 2"/>
</dbReference>
<dbReference type="GO" id="GO:0008654">
    <property type="term" value="P:phospholipid biosynthetic process"/>
    <property type="evidence" value="ECO:0007669"/>
    <property type="project" value="UniProtKB-KW"/>
</dbReference>
<organism evidence="13 14">
    <name type="scientific">Cupriavidus nantongensis</name>
    <dbReference type="NCBI Taxonomy" id="1796606"/>
    <lineage>
        <taxon>Bacteria</taxon>
        <taxon>Pseudomonadati</taxon>
        <taxon>Pseudomonadota</taxon>
        <taxon>Betaproteobacteria</taxon>
        <taxon>Burkholderiales</taxon>
        <taxon>Burkholderiaceae</taxon>
        <taxon>Cupriavidus</taxon>
    </lineage>
</organism>
<protein>
    <submittedName>
        <fullName evidence="13">CDP-diacylglycerol--serine O-phosphatidyltransferase</fullName>
    </submittedName>
</protein>
<dbReference type="STRING" id="1796606.A2G96_27155"/>
<gene>
    <name evidence="13" type="ORF">A2G96_27155</name>
</gene>
<evidence type="ECO:0000313" key="14">
    <source>
        <dbReference type="Proteomes" id="UP000075238"/>
    </source>
</evidence>
<evidence type="ECO:0000256" key="6">
    <source>
        <dbReference type="ARBA" id="ARBA00022989"/>
    </source>
</evidence>
<accession>A0A142JTQ8</accession>
<evidence type="ECO:0000256" key="2">
    <source>
        <dbReference type="ARBA" id="ARBA00010441"/>
    </source>
</evidence>
<dbReference type="Gene3D" id="1.20.120.1760">
    <property type="match status" value="1"/>
</dbReference>
<keyword evidence="5 12" id="KW-0812">Transmembrane</keyword>
<dbReference type="OrthoDB" id="9777147at2"/>
<keyword evidence="14" id="KW-1185">Reference proteome</keyword>
<evidence type="ECO:0000256" key="3">
    <source>
        <dbReference type="ARBA" id="ARBA00022516"/>
    </source>
</evidence>
<dbReference type="EMBL" id="CP014845">
    <property type="protein sequence ID" value="AMR81470.1"/>
    <property type="molecule type" value="Genomic_DNA"/>
</dbReference>
<evidence type="ECO:0000256" key="4">
    <source>
        <dbReference type="ARBA" id="ARBA00022679"/>
    </source>
</evidence>
<keyword evidence="9" id="KW-0594">Phospholipid biosynthesis</keyword>
<evidence type="ECO:0000256" key="1">
    <source>
        <dbReference type="ARBA" id="ARBA00004141"/>
    </source>
</evidence>
<evidence type="ECO:0000256" key="11">
    <source>
        <dbReference type="RuleBase" id="RU003750"/>
    </source>
</evidence>
<dbReference type="Pfam" id="PF01066">
    <property type="entry name" value="CDP-OH_P_transf"/>
    <property type="match status" value="1"/>
</dbReference>
<evidence type="ECO:0000256" key="9">
    <source>
        <dbReference type="ARBA" id="ARBA00023209"/>
    </source>
</evidence>
<dbReference type="KEGG" id="cnan:A2G96_27155"/>
<keyword evidence="10" id="KW-1208">Phospholipid metabolism</keyword>
<feature type="transmembrane region" description="Helical" evidence="12">
    <location>
        <begin position="48"/>
        <end position="66"/>
    </location>
</feature>
<dbReference type="InterPro" id="IPR043130">
    <property type="entry name" value="CDP-OH_PTrfase_TM_dom"/>
</dbReference>
<dbReference type="AlphaFoldDB" id="A0A142JTQ8"/>
<dbReference type="InterPro" id="IPR048254">
    <property type="entry name" value="CDP_ALCOHOL_P_TRANSF_CS"/>
</dbReference>
<sequence length="212" mass="22577">MNTRPERPRHFSMLRELQLADVFTLGNAACGMGSVFFAMFFVADQQLAHFYTAAALAPLAFIFDVLDGRIARWRHAHSALGRELDSLADVISFGVGPATLAFAAGMRGGWDLAVLIYFVCCGVSRLARFNVTAESLAAGSDSGKVAYFEGTPIPTSVLLTAVLAWCASQGQLGAELPGGAWALGPAVLHPLVLLFALSGTLMVSKTLRIPKF</sequence>
<evidence type="ECO:0000256" key="8">
    <source>
        <dbReference type="ARBA" id="ARBA00023136"/>
    </source>
</evidence>
<keyword evidence="6 12" id="KW-1133">Transmembrane helix</keyword>
<evidence type="ECO:0000313" key="13">
    <source>
        <dbReference type="EMBL" id="AMR81470.1"/>
    </source>
</evidence>
<keyword evidence="8 12" id="KW-0472">Membrane</keyword>
<dbReference type="PANTHER" id="PTHR14269">
    <property type="entry name" value="CDP-DIACYLGLYCEROL--GLYCEROL-3-PHOSPHATE 3-PHOSPHATIDYLTRANSFERASE-RELATED"/>
    <property type="match status" value="1"/>
</dbReference>
<dbReference type="PANTHER" id="PTHR14269:SF61">
    <property type="entry name" value="CDP-DIACYLGLYCEROL--SERINE O-PHOSPHATIDYLTRANSFERASE"/>
    <property type="match status" value="1"/>
</dbReference>
<dbReference type="GO" id="GO:0016020">
    <property type="term" value="C:membrane"/>
    <property type="evidence" value="ECO:0007669"/>
    <property type="project" value="UniProtKB-SubCell"/>
</dbReference>
<comment type="similarity">
    <text evidence="2 11">Belongs to the CDP-alcohol phosphatidyltransferase class-I family.</text>
</comment>
<comment type="subcellular location">
    <subcellularLocation>
        <location evidence="1">Membrane</location>
        <topology evidence="1">Multi-pass membrane protein</topology>
    </subcellularLocation>
</comment>
<evidence type="ECO:0000256" key="12">
    <source>
        <dbReference type="SAM" id="Phobius"/>
    </source>
</evidence>
<keyword evidence="4 11" id="KW-0808">Transferase</keyword>
<dbReference type="RefSeq" id="WP_062803271.1">
    <property type="nucleotide sequence ID" value="NZ_CP014845.1"/>
</dbReference>
<dbReference type="InterPro" id="IPR000462">
    <property type="entry name" value="CDP-OH_P_trans"/>
</dbReference>
<dbReference type="GO" id="GO:0016780">
    <property type="term" value="F:phosphotransferase activity, for other substituted phosphate groups"/>
    <property type="evidence" value="ECO:0007669"/>
    <property type="project" value="InterPro"/>
</dbReference>
<feature type="transmembrane region" description="Helical" evidence="12">
    <location>
        <begin position="145"/>
        <end position="167"/>
    </location>
</feature>
<evidence type="ECO:0000256" key="5">
    <source>
        <dbReference type="ARBA" id="ARBA00022692"/>
    </source>
</evidence>
<evidence type="ECO:0000256" key="10">
    <source>
        <dbReference type="ARBA" id="ARBA00023264"/>
    </source>
</evidence>
<evidence type="ECO:0000256" key="7">
    <source>
        <dbReference type="ARBA" id="ARBA00023098"/>
    </source>
</evidence>
<keyword evidence="7" id="KW-0443">Lipid metabolism</keyword>
<feature type="transmembrane region" description="Helical" evidence="12">
    <location>
        <begin position="20"/>
        <end position="42"/>
    </location>
</feature>
<reference evidence="13 14" key="1">
    <citation type="submission" date="2016-03" db="EMBL/GenBank/DDBJ databases">
        <title>Complete genome sequence of a novel chlorpyrifos degrading bacterium, Cupriavidus nantongensis sp. X1.</title>
        <authorList>
            <person name="Fang L."/>
        </authorList>
    </citation>
    <scope>NUCLEOTIDE SEQUENCE [LARGE SCALE GENOMIC DNA]</scope>
    <source>
        <strain evidence="13 14">X1</strain>
    </source>
</reference>
<keyword evidence="3" id="KW-0444">Lipid biosynthesis</keyword>
<proteinExistence type="inferred from homology"/>
<dbReference type="PROSITE" id="PS00379">
    <property type="entry name" value="CDP_ALCOHOL_P_TRANSF"/>
    <property type="match status" value="1"/>
</dbReference>
<dbReference type="InterPro" id="IPR050324">
    <property type="entry name" value="CDP-alcohol_PTase-I"/>
</dbReference>